<dbReference type="AlphaFoldDB" id="A0AAV9V4F0"/>
<evidence type="ECO:0000313" key="2">
    <source>
        <dbReference type="Proteomes" id="UP001375240"/>
    </source>
</evidence>
<gene>
    <name evidence="1" type="ORF">TWF696_005597</name>
</gene>
<evidence type="ECO:0000313" key="1">
    <source>
        <dbReference type="EMBL" id="KAK6353634.1"/>
    </source>
</evidence>
<proteinExistence type="predicted"/>
<accession>A0AAV9V4F0</accession>
<evidence type="ECO:0008006" key="3">
    <source>
        <dbReference type="Google" id="ProtNLM"/>
    </source>
</evidence>
<comment type="caution">
    <text evidence="1">The sequence shown here is derived from an EMBL/GenBank/DDBJ whole genome shotgun (WGS) entry which is preliminary data.</text>
</comment>
<dbReference type="Proteomes" id="UP001375240">
    <property type="component" value="Unassembled WGS sequence"/>
</dbReference>
<reference evidence="1 2" key="1">
    <citation type="submission" date="2019-10" db="EMBL/GenBank/DDBJ databases">
        <authorList>
            <person name="Palmer J.M."/>
        </authorList>
    </citation>
    <scope>NUCLEOTIDE SEQUENCE [LARGE SCALE GENOMIC DNA]</scope>
    <source>
        <strain evidence="1 2">TWF696</strain>
    </source>
</reference>
<dbReference type="InterPro" id="IPR036047">
    <property type="entry name" value="F-box-like_dom_sf"/>
</dbReference>
<organism evidence="1 2">
    <name type="scientific">Orbilia brochopaga</name>
    <dbReference type="NCBI Taxonomy" id="3140254"/>
    <lineage>
        <taxon>Eukaryota</taxon>
        <taxon>Fungi</taxon>
        <taxon>Dikarya</taxon>
        <taxon>Ascomycota</taxon>
        <taxon>Pezizomycotina</taxon>
        <taxon>Orbiliomycetes</taxon>
        <taxon>Orbiliales</taxon>
        <taxon>Orbiliaceae</taxon>
        <taxon>Orbilia</taxon>
    </lineage>
</organism>
<protein>
    <recommendedName>
        <fullName evidence="3">F-box domain-containing protein</fullName>
    </recommendedName>
</protein>
<dbReference type="Gene3D" id="1.20.1280.50">
    <property type="match status" value="1"/>
</dbReference>
<keyword evidence="2" id="KW-1185">Reference proteome</keyword>
<dbReference type="SUPFAM" id="SSF81383">
    <property type="entry name" value="F-box domain"/>
    <property type="match status" value="1"/>
</dbReference>
<dbReference type="EMBL" id="JAVHNQ010000003">
    <property type="protein sequence ID" value="KAK6353634.1"/>
    <property type="molecule type" value="Genomic_DNA"/>
</dbReference>
<name>A0AAV9V4F0_9PEZI</name>
<sequence length="363" mass="41542">MGVSNDIFAIPEILDLIFLSLPHLDVVGTVGRVCRSWKAAVDNPSPALKYYKATGVLPSQHLQYNNLKITPASLALLALFWAKTVRTVAITIESLSELEIPEPSFWSWCFERAQSRRQKAEFQFLESSLREGLHKHFASFVPILQDIYFFFPASPPYCRLKRPIDTTSFYNYYPGSRLQSYNEFTSFFLDQYPTLRSSDGNVVVKMAHKLCELAYFEALGLAPRRSSLGHLINVTVTEGDWGFDRHKDGGSCGLNGCLSAGFPPRDSWNLHTQIQLCFGPTGYIRDSQDQLALQKLFNMDDVRGARLRARYDRRGCLWLVEPPKTFTFAGQEITLPKYKVDEDILGNSRRRHRTERVYLLELY</sequence>